<organism evidence="8 9">
    <name type="scientific">Actinocorallia aurantiaca</name>
    <dbReference type="NCBI Taxonomy" id="46204"/>
    <lineage>
        <taxon>Bacteria</taxon>
        <taxon>Bacillati</taxon>
        <taxon>Actinomycetota</taxon>
        <taxon>Actinomycetes</taxon>
        <taxon>Streptosporangiales</taxon>
        <taxon>Thermomonosporaceae</taxon>
        <taxon>Actinocorallia</taxon>
    </lineage>
</organism>
<feature type="region of interest" description="Disordered" evidence="6">
    <location>
        <begin position="1"/>
        <end position="20"/>
    </location>
</feature>
<reference evidence="8 9" key="1">
    <citation type="journal article" date="2019" name="Int. J. Syst. Evol. Microbiol.">
        <title>The Global Catalogue of Microorganisms (GCM) 10K type strain sequencing project: providing services to taxonomists for standard genome sequencing and annotation.</title>
        <authorList>
            <consortium name="The Broad Institute Genomics Platform"/>
            <consortium name="The Broad Institute Genome Sequencing Center for Infectious Disease"/>
            <person name="Wu L."/>
            <person name="Ma J."/>
        </authorList>
    </citation>
    <scope>NUCLEOTIDE SEQUENCE [LARGE SCALE GENOMIC DNA]</scope>
    <source>
        <strain evidence="8 9">JCM 8201</strain>
    </source>
</reference>
<evidence type="ECO:0000256" key="3">
    <source>
        <dbReference type="ARBA" id="ARBA00022634"/>
    </source>
</evidence>
<evidence type="ECO:0000256" key="1">
    <source>
        <dbReference type="ARBA" id="ARBA00007405"/>
    </source>
</evidence>
<accession>A0ABN3TWE1</accession>
<evidence type="ECO:0000313" key="9">
    <source>
        <dbReference type="Proteomes" id="UP001501842"/>
    </source>
</evidence>
<feature type="domain" description="TSCPD" evidence="7">
    <location>
        <begin position="16"/>
        <end position="88"/>
    </location>
</feature>
<evidence type="ECO:0000256" key="5">
    <source>
        <dbReference type="ARBA" id="ARBA00047754"/>
    </source>
</evidence>
<sequence>MTTSESDPVRIDTSEGGVLISWGEPGSTTAGMAEMLSTALTVSLRSGVPAYPLIEELMNLRFVPDGPTGDPLVPSAVSVADHVARRLAFDRLSSEELRKLGLSGSGSAWADAYTSGAGT</sequence>
<keyword evidence="9" id="KW-1185">Reference proteome</keyword>
<dbReference type="Pfam" id="PF12637">
    <property type="entry name" value="TSCPD"/>
    <property type="match status" value="1"/>
</dbReference>
<gene>
    <name evidence="8" type="ORF">GCM10010439_07900</name>
</gene>
<evidence type="ECO:0000313" key="8">
    <source>
        <dbReference type="EMBL" id="GAA2720296.1"/>
    </source>
</evidence>
<name>A0ABN3TWE1_9ACTN</name>
<evidence type="ECO:0000259" key="7">
    <source>
        <dbReference type="Pfam" id="PF12637"/>
    </source>
</evidence>
<evidence type="ECO:0000256" key="6">
    <source>
        <dbReference type="SAM" id="MobiDB-lite"/>
    </source>
</evidence>
<evidence type="ECO:0000256" key="2">
    <source>
        <dbReference type="ARBA" id="ARBA00012274"/>
    </source>
</evidence>
<comment type="caution">
    <text evidence="8">The sequence shown here is derived from an EMBL/GenBank/DDBJ whole genome shotgun (WGS) entry which is preliminary data.</text>
</comment>
<evidence type="ECO:0000256" key="4">
    <source>
        <dbReference type="ARBA" id="ARBA00022741"/>
    </source>
</evidence>
<dbReference type="Proteomes" id="UP001501842">
    <property type="component" value="Unassembled WGS sequence"/>
</dbReference>
<comment type="similarity">
    <text evidence="1">Belongs to the ribonucleoside diphosphate reductase class-2 family.</text>
</comment>
<dbReference type="InterPro" id="IPR024434">
    <property type="entry name" value="TSCPD_dom"/>
</dbReference>
<keyword evidence="4" id="KW-0547">Nucleotide-binding</keyword>
<comment type="catalytic activity">
    <reaction evidence="5">
        <text>a 2'-deoxyribonucleoside 5'-diphosphate + [thioredoxin]-disulfide + H2O = a ribonucleoside 5'-diphosphate + [thioredoxin]-dithiol</text>
        <dbReference type="Rhea" id="RHEA:23252"/>
        <dbReference type="Rhea" id="RHEA-COMP:10698"/>
        <dbReference type="Rhea" id="RHEA-COMP:10700"/>
        <dbReference type="ChEBI" id="CHEBI:15377"/>
        <dbReference type="ChEBI" id="CHEBI:29950"/>
        <dbReference type="ChEBI" id="CHEBI:50058"/>
        <dbReference type="ChEBI" id="CHEBI:57930"/>
        <dbReference type="ChEBI" id="CHEBI:73316"/>
        <dbReference type="EC" id="1.17.4.1"/>
    </reaction>
</comment>
<proteinExistence type="inferred from homology"/>
<dbReference type="EC" id="1.17.4.1" evidence="2"/>
<dbReference type="RefSeq" id="WP_344448740.1">
    <property type="nucleotide sequence ID" value="NZ_BAAATZ010000003.1"/>
</dbReference>
<dbReference type="EMBL" id="BAAATZ010000003">
    <property type="protein sequence ID" value="GAA2720296.1"/>
    <property type="molecule type" value="Genomic_DNA"/>
</dbReference>
<protein>
    <recommendedName>
        <fullName evidence="2">ribonucleoside-diphosphate reductase</fullName>
        <ecNumber evidence="2">1.17.4.1</ecNumber>
    </recommendedName>
</protein>
<keyword evidence="3" id="KW-0237">DNA synthesis</keyword>